<dbReference type="EMBL" id="JAQQXQ010000002">
    <property type="protein sequence ID" value="MDC8753632.1"/>
    <property type="molecule type" value="Genomic_DNA"/>
</dbReference>
<keyword evidence="2" id="KW-1185">Reference proteome</keyword>
<accession>A0ABT5JLL2</accession>
<sequence length="251" mass="26581">MAQGPDSTAKAQRKLPLLACGVLALALPSAGLALAGKSIPSASASIEAMGLNVFTPASVDPELAARVADKARARGIRFTPAGANPVSRERTVTVAVRIDNQEARAITVRKSIDAGLGRGIGLGGPEASRFQLGTARGYKSFARPVELPSEVRRMALPDLAQFEPSRPKSEDKPSRLQPRIELEDREIAGRSPNTLDSIGAQTVGVGGSFRLSPNLNVTAGVRYSQERERLDPLTNSVQDSQAVYVGTQIKF</sequence>
<evidence type="ECO:0008006" key="3">
    <source>
        <dbReference type="Google" id="ProtNLM"/>
    </source>
</evidence>
<protein>
    <recommendedName>
        <fullName evidence="3">Outer membrane protein beta-barrel domain-containing protein</fullName>
    </recommendedName>
</protein>
<evidence type="ECO:0000313" key="2">
    <source>
        <dbReference type="Proteomes" id="UP001216558"/>
    </source>
</evidence>
<proteinExistence type="predicted"/>
<name>A0ABT5JLL2_9SPHN</name>
<organism evidence="1 2">
    <name type="scientific">Erythrobacter fulvus</name>
    <dbReference type="NCBI Taxonomy" id="2987523"/>
    <lineage>
        <taxon>Bacteria</taxon>
        <taxon>Pseudomonadati</taxon>
        <taxon>Pseudomonadota</taxon>
        <taxon>Alphaproteobacteria</taxon>
        <taxon>Sphingomonadales</taxon>
        <taxon>Erythrobacteraceae</taxon>
        <taxon>Erythrobacter/Porphyrobacter group</taxon>
        <taxon>Erythrobacter</taxon>
    </lineage>
</organism>
<evidence type="ECO:0000313" key="1">
    <source>
        <dbReference type="EMBL" id="MDC8753632.1"/>
    </source>
</evidence>
<dbReference type="Proteomes" id="UP001216558">
    <property type="component" value="Unassembled WGS sequence"/>
</dbReference>
<dbReference type="RefSeq" id="WP_273676142.1">
    <property type="nucleotide sequence ID" value="NZ_JAQQXQ010000002.1"/>
</dbReference>
<reference evidence="1 2" key="1">
    <citation type="submission" date="2022-10" db="EMBL/GenBank/DDBJ databases">
        <title>Erythrobacter sp. sf7 Genome sequencing.</title>
        <authorList>
            <person name="Park S."/>
        </authorList>
    </citation>
    <scope>NUCLEOTIDE SEQUENCE [LARGE SCALE GENOMIC DNA]</scope>
    <source>
        <strain evidence="2">sf7</strain>
    </source>
</reference>
<comment type="caution">
    <text evidence="1">The sequence shown here is derived from an EMBL/GenBank/DDBJ whole genome shotgun (WGS) entry which is preliminary data.</text>
</comment>
<gene>
    <name evidence="1" type="ORF">OIK40_03145</name>
</gene>